<accession>A0A8S1HJP1</accession>
<gene>
    <name evidence="2" type="ORF">CAUJ_LOCUS12148</name>
</gene>
<name>A0A8S1HJP1_9PELO</name>
<keyword evidence="1" id="KW-1133">Transmembrane helix</keyword>
<feature type="transmembrane region" description="Helical" evidence="1">
    <location>
        <begin position="92"/>
        <end position="114"/>
    </location>
</feature>
<dbReference type="EMBL" id="CAJGYM010000069">
    <property type="protein sequence ID" value="CAD6196233.1"/>
    <property type="molecule type" value="Genomic_DNA"/>
</dbReference>
<keyword evidence="3" id="KW-1185">Reference proteome</keyword>
<evidence type="ECO:0000313" key="3">
    <source>
        <dbReference type="Proteomes" id="UP000835052"/>
    </source>
</evidence>
<protein>
    <submittedName>
        <fullName evidence="2">Uncharacterized protein</fullName>
    </submittedName>
</protein>
<reference evidence="2" key="1">
    <citation type="submission" date="2020-10" db="EMBL/GenBank/DDBJ databases">
        <authorList>
            <person name="Kikuchi T."/>
        </authorList>
    </citation>
    <scope>NUCLEOTIDE SEQUENCE</scope>
    <source>
        <strain evidence="2">NKZ352</strain>
    </source>
</reference>
<dbReference type="AlphaFoldDB" id="A0A8S1HJP1"/>
<comment type="caution">
    <text evidence="2">The sequence shown here is derived from an EMBL/GenBank/DDBJ whole genome shotgun (WGS) entry which is preliminary data.</text>
</comment>
<organism evidence="2 3">
    <name type="scientific">Caenorhabditis auriculariae</name>
    <dbReference type="NCBI Taxonomy" id="2777116"/>
    <lineage>
        <taxon>Eukaryota</taxon>
        <taxon>Metazoa</taxon>
        <taxon>Ecdysozoa</taxon>
        <taxon>Nematoda</taxon>
        <taxon>Chromadorea</taxon>
        <taxon>Rhabditida</taxon>
        <taxon>Rhabditina</taxon>
        <taxon>Rhabditomorpha</taxon>
        <taxon>Rhabditoidea</taxon>
        <taxon>Rhabditidae</taxon>
        <taxon>Peloderinae</taxon>
        <taxon>Caenorhabditis</taxon>
    </lineage>
</organism>
<evidence type="ECO:0000313" key="2">
    <source>
        <dbReference type="EMBL" id="CAD6196233.1"/>
    </source>
</evidence>
<sequence length="208" mass="23453">MADGHRGNVVDVNNWAESAVRESGNRGWREIPEQSCLSIFGAVLSKMFLCCCWPVHKCVTALALSALDNNVIASLLLHFSDLSLAHYCLPRLTLIAGLLICSIITFAVLCFYFAGGATTMNEFYYSVLEYFFGEELTDAEKVEMKYETRYYAVGFTALTIVFMIYCVFELLLTRKFYKQLNTFMPVSTEASAPPPAFNPEYSQKNYVP</sequence>
<evidence type="ECO:0000256" key="1">
    <source>
        <dbReference type="SAM" id="Phobius"/>
    </source>
</evidence>
<feature type="transmembrane region" description="Helical" evidence="1">
    <location>
        <begin position="150"/>
        <end position="172"/>
    </location>
</feature>
<dbReference type="OrthoDB" id="5809348at2759"/>
<keyword evidence="1" id="KW-0812">Transmembrane</keyword>
<dbReference type="Proteomes" id="UP000835052">
    <property type="component" value="Unassembled WGS sequence"/>
</dbReference>
<proteinExistence type="predicted"/>
<keyword evidence="1" id="KW-0472">Membrane</keyword>